<evidence type="ECO:0000313" key="4">
    <source>
        <dbReference type="Proteomes" id="UP001293254"/>
    </source>
</evidence>
<keyword evidence="1" id="KW-0812">Transmembrane</keyword>
<accession>A0AAE1Z490</accession>
<keyword evidence="1" id="KW-0472">Membrane</keyword>
<evidence type="ECO:0000313" key="3">
    <source>
        <dbReference type="EMBL" id="KAK4441672.1"/>
    </source>
</evidence>
<evidence type="ECO:0000256" key="1">
    <source>
        <dbReference type="SAM" id="Phobius"/>
    </source>
</evidence>
<feature type="domain" description="Reverse transcriptase zinc-binding" evidence="2">
    <location>
        <begin position="44"/>
        <end position="124"/>
    </location>
</feature>
<feature type="transmembrane region" description="Helical" evidence="1">
    <location>
        <begin position="174"/>
        <end position="195"/>
    </location>
</feature>
<sequence>MRKGDSPLIQLLAIIRSRLVTEFGSSQAAVQHMVGWYNCKGLETSKAYEYFRPKLIRRPWKAAIWKAFILPKYSFILWLGLRERLTTRNQLAFLQDEASCSLCINTNESAKHLFSECPFSAFIWSHIRQWLGINRSMTTLLSAVKWLKKEKTDSFMQNKSQILALACTVPFDTLSPRIVCTLVYMVALLYLSGYARSTL</sequence>
<gene>
    <name evidence="3" type="ORF">Salat_0502100</name>
</gene>
<reference evidence="3" key="2">
    <citation type="journal article" date="2024" name="Plant">
        <title>Genomic evolution and insights into agronomic trait innovations of Sesamum species.</title>
        <authorList>
            <person name="Miao H."/>
            <person name="Wang L."/>
            <person name="Qu L."/>
            <person name="Liu H."/>
            <person name="Sun Y."/>
            <person name="Le M."/>
            <person name="Wang Q."/>
            <person name="Wei S."/>
            <person name="Zheng Y."/>
            <person name="Lin W."/>
            <person name="Duan Y."/>
            <person name="Cao H."/>
            <person name="Xiong S."/>
            <person name="Wang X."/>
            <person name="Wei L."/>
            <person name="Li C."/>
            <person name="Ma Q."/>
            <person name="Ju M."/>
            <person name="Zhao R."/>
            <person name="Li G."/>
            <person name="Mu C."/>
            <person name="Tian Q."/>
            <person name="Mei H."/>
            <person name="Zhang T."/>
            <person name="Gao T."/>
            <person name="Zhang H."/>
        </authorList>
    </citation>
    <scope>NUCLEOTIDE SEQUENCE</scope>
    <source>
        <strain evidence="3">3651</strain>
    </source>
</reference>
<organism evidence="3 4">
    <name type="scientific">Sesamum alatum</name>
    <dbReference type="NCBI Taxonomy" id="300844"/>
    <lineage>
        <taxon>Eukaryota</taxon>
        <taxon>Viridiplantae</taxon>
        <taxon>Streptophyta</taxon>
        <taxon>Embryophyta</taxon>
        <taxon>Tracheophyta</taxon>
        <taxon>Spermatophyta</taxon>
        <taxon>Magnoliopsida</taxon>
        <taxon>eudicotyledons</taxon>
        <taxon>Gunneridae</taxon>
        <taxon>Pentapetalae</taxon>
        <taxon>asterids</taxon>
        <taxon>lamiids</taxon>
        <taxon>Lamiales</taxon>
        <taxon>Pedaliaceae</taxon>
        <taxon>Sesamum</taxon>
    </lineage>
</organism>
<dbReference type="InterPro" id="IPR026960">
    <property type="entry name" value="RVT-Znf"/>
</dbReference>
<comment type="caution">
    <text evidence="3">The sequence shown here is derived from an EMBL/GenBank/DDBJ whole genome shotgun (WGS) entry which is preliminary data.</text>
</comment>
<protein>
    <recommendedName>
        <fullName evidence="2">Reverse transcriptase zinc-binding domain-containing protein</fullName>
    </recommendedName>
</protein>
<dbReference type="AlphaFoldDB" id="A0AAE1Z490"/>
<evidence type="ECO:0000259" key="2">
    <source>
        <dbReference type="Pfam" id="PF13966"/>
    </source>
</evidence>
<name>A0AAE1Z490_9LAMI</name>
<dbReference type="EMBL" id="JACGWO010000001">
    <property type="protein sequence ID" value="KAK4441672.1"/>
    <property type="molecule type" value="Genomic_DNA"/>
</dbReference>
<keyword evidence="4" id="KW-1185">Reference proteome</keyword>
<dbReference type="Pfam" id="PF13966">
    <property type="entry name" value="zf-RVT"/>
    <property type="match status" value="1"/>
</dbReference>
<dbReference type="Proteomes" id="UP001293254">
    <property type="component" value="Unassembled WGS sequence"/>
</dbReference>
<reference evidence="3" key="1">
    <citation type="submission" date="2020-06" db="EMBL/GenBank/DDBJ databases">
        <authorList>
            <person name="Li T."/>
            <person name="Hu X."/>
            <person name="Zhang T."/>
            <person name="Song X."/>
            <person name="Zhang H."/>
            <person name="Dai N."/>
            <person name="Sheng W."/>
            <person name="Hou X."/>
            <person name="Wei L."/>
        </authorList>
    </citation>
    <scope>NUCLEOTIDE SEQUENCE</scope>
    <source>
        <strain evidence="3">3651</strain>
        <tissue evidence="3">Leaf</tissue>
    </source>
</reference>
<keyword evidence="1" id="KW-1133">Transmembrane helix</keyword>
<proteinExistence type="predicted"/>